<keyword evidence="2" id="KW-1185">Reference proteome</keyword>
<evidence type="ECO:0000313" key="1">
    <source>
        <dbReference type="EMBL" id="QLC49729.1"/>
    </source>
</evidence>
<dbReference type="OrthoDB" id="140407at2157"/>
<dbReference type="RefSeq" id="WP_176964785.1">
    <property type="nucleotide sequence ID" value="NZ_CP058215.1"/>
</dbReference>
<evidence type="ECO:0000313" key="2">
    <source>
        <dbReference type="Proteomes" id="UP000509594"/>
    </source>
</evidence>
<gene>
    <name evidence="1" type="ORF">HWN40_05450</name>
</gene>
<sequence>MELTMVIPSYWGRERATGWQEGDAIYDHPIPLDEEGTLGRAIKSMGALEDKDFRLVILAVPTSRDIEMEVEEKVSGIVSETAPGAGVETTVFGPSDLKGIHKILDMEGKGEYKDLLQLRGYSNIRNLCLFIPHIFGSDAAVLIDDDEVFEDSQFIGKIRENIGKDIDGETIYGLAGYYLQPDGDFYVKEPEDTWASHWGKQIRMNKAFRSVIASPPRIKKTPFVFGGNMTIHRELFTKIPFDPNVRRGEDIDYIMNSKMFGYSFFLDNELHIKHLPPAKSHPQWMRLREDIYRFVFEREKLRSQKKKEAMELISADDFGDYPGAFLMDDLDEKIVDTCTLLSADYRRDGDLDGASETVKNISISKKDAVPAFDPFDNLIRLQERWEQLMAFTGEERIREDLQKIVKN</sequence>
<organism evidence="1 2">
    <name type="scientific">Methanolobus zinderi</name>
    <dbReference type="NCBI Taxonomy" id="536044"/>
    <lineage>
        <taxon>Archaea</taxon>
        <taxon>Methanobacteriati</taxon>
        <taxon>Methanobacteriota</taxon>
        <taxon>Stenosarchaea group</taxon>
        <taxon>Methanomicrobia</taxon>
        <taxon>Methanosarcinales</taxon>
        <taxon>Methanosarcinaceae</taxon>
        <taxon>Methanolobus</taxon>
    </lineage>
</organism>
<dbReference type="AlphaFoldDB" id="A0A7D5IBD7"/>
<dbReference type="Proteomes" id="UP000509594">
    <property type="component" value="Chromosome"/>
</dbReference>
<dbReference type="InterPro" id="IPR029044">
    <property type="entry name" value="Nucleotide-diphossugar_trans"/>
</dbReference>
<proteinExistence type="predicted"/>
<dbReference type="GeneID" id="55821099"/>
<dbReference type="EMBL" id="CP058215">
    <property type="protein sequence ID" value="QLC49729.1"/>
    <property type="molecule type" value="Genomic_DNA"/>
</dbReference>
<dbReference type="KEGG" id="mzi:HWN40_05450"/>
<evidence type="ECO:0008006" key="3">
    <source>
        <dbReference type="Google" id="ProtNLM"/>
    </source>
</evidence>
<name>A0A7D5IBD7_9EURY</name>
<reference evidence="1 2" key="1">
    <citation type="submission" date="2020-06" db="EMBL/GenBank/DDBJ databases">
        <title>Methanolobus halotolerans sp. nov., isolated from a saline lake Tus in Siberia.</title>
        <authorList>
            <person name="Shen Y."/>
            <person name="Chen S.-C."/>
            <person name="Lai M.-C."/>
            <person name="Huang H.-H."/>
            <person name="Chiu H.-H."/>
            <person name="Tang S.-L."/>
            <person name="Rogozin D.Y."/>
            <person name="Degermendzhy A.G."/>
        </authorList>
    </citation>
    <scope>NUCLEOTIDE SEQUENCE [LARGE SCALE GENOMIC DNA]</scope>
    <source>
        <strain evidence="1 2">DSM 21339</strain>
    </source>
</reference>
<dbReference type="Gene3D" id="3.90.550.10">
    <property type="entry name" value="Spore Coat Polysaccharide Biosynthesis Protein SpsA, Chain A"/>
    <property type="match status" value="1"/>
</dbReference>
<accession>A0A7D5IBD7</accession>
<dbReference type="SUPFAM" id="SSF53448">
    <property type="entry name" value="Nucleotide-diphospho-sugar transferases"/>
    <property type="match status" value="1"/>
</dbReference>
<protein>
    <recommendedName>
        <fullName evidence="3">Glycosyltransferase</fullName>
    </recommendedName>
</protein>